<gene>
    <name evidence="3" type="ORF">A3A77_04230</name>
</gene>
<dbReference type="EMBL" id="MHCC01000013">
    <property type="protein sequence ID" value="OGY13567.1"/>
    <property type="molecule type" value="Genomic_DNA"/>
</dbReference>
<proteinExistence type="predicted"/>
<reference evidence="3 4" key="1">
    <citation type="journal article" date="2016" name="Nat. Commun.">
        <title>Thousands of microbial genomes shed light on interconnected biogeochemical processes in an aquifer system.</title>
        <authorList>
            <person name="Anantharaman K."/>
            <person name="Brown C.T."/>
            <person name="Hug L.A."/>
            <person name="Sharon I."/>
            <person name="Castelle C.J."/>
            <person name="Probst A.J."/>
            <person name="Thomas B.C."/>
            <person name="Singh A."/>
            <person name="Wilkins M.J."/>
            <person name="Karaoz U."/>
            <person name="Brodie E.L."/>
            <person name="Williams K.H."/>
            <person name="Hubbard S.S."/>
            <person name="Banfield J.F."/>
        </authorList>
    </citation>
    <scope>NUCLEOTIDE SEQUENCE [LARGE SCALE GENOMIC DNA]</scope>
</reference>
<keyword evidence="1" id="KW-1133">Transmembrane helix</keyword>
<dbReference type="Proteomes" id="UP000178659">
    <property type="component" value="Unassembled WGS sequence"/>
</dbReference>
<evidence type="ECO:0000313" key="4">
    <source>
        <dbReference type="Proteomes" id="UP000178659"/>
    </source>
</evidence>
<feature type="transmembrane region" description="Helical" evidence="1">
    <location>
        <begin position="164"/>
        <end position="181"/>
    </location>
</feature>
<dbReference type="PANTHER" id="PTHR14969:SF13">
    <property type="entry name" value="AT30094P"/>
    <property type="match status" value="1"/>
</dbReference>
<dbReference type="Pfam" id="PF01569">
    <property type="entry name" value="PAP2"/>
    <property type="match status" value="1"/>
</dbReference>
<name>A0A1G1VE04_9BACT</name>
<keyword evidence="1" id="KW-0472">Membrane</keyword>
<organism evidence="3 4">
    <name type="scientific">Candidatus Blackburnbacteria bacterium RIFCSPLOWO2_01_FULL_40_20</name>
    <dbReference type="NCBI Taxonomy" id="1797519"/>
    <lineage>
        <taxon>Bacteria</taxon>
        <taxon>Candidatus Blackburniibacteriota</taxon>
    </lineage>
</organism>
<sequence>MKSKVFFFLLSLSFAFLFFIFTYAAKRNLFQVFDFNLTVKIQNRTSLKVDDFLSSFSALASFEITALLLFLIILARKKLLGFVALVAFAVIHVVEIYGKTLLDHPGPAMMFYRSGTVSSIFPQWYVHPGSSYPSGHSLRIVFLGLLIAYMIIISKKLSFNTKALANLFIASIVFLTLYSRISLGEHWPSDVIGGSMLGASAALFSLIFF</sequence>
<feature type="transmembrane region" description="Helical" evidence="1">
    <location>
        <begin position="79"/>
        <end position="98"/>
    </location>
</feature>
<evidence type="ECO:0000256" key="1">
    <source>
        <dbReference type="SAM" id="Phobius"/>
    </source>
</evidence>
<feature type="transmembrane region" description="Helical" evidence="1">
    <location>
        <begin position="52"/>
        <end position="72"/>
    </location>
</feature>
<dbReference type="SMART" id="SM00014">
    <property type="entry name" value="acidPPc"/>
    <property type="match status" value="1"/>
</dbReference>
<protein>
    <recommendedName>
        <fullName evidence="2">Phosphatidic acid phosphatase type 2/haloperoxidase domain-containing protein</fullName>
    </recommendedName>
</protein>
<dbReference type="InterPro" id="IPR000326">
    <property type="entry name" value="PAP2/HPO"/>
</dbReference>
<dbReference type="AlphaFoldDB" id="A0A1G1VE04"/>
<feature type="domain" description="Phosphatidic acid phosphatase type 2/haloperoxidase" evidence="2">
    <location>
        <begin position="75"/>
        <end position="206"/>
    </location>
</feature>
<accession>A0A1G1VE04</accession>
<evidence type="ECO:0000259" key="2">
    <source>
        <dbReference type="SMART" id="SM00014"/>
    </source>
</evidence>
<dbReference type="Gene3D" id="1.20.144.10">
    <property type="entry name" value="Phosphatidic acid phosphatase type 2/haloperoxidase"/>
    <property type="match status" value="1"/>
</dbReference>
<dbReference type="SUPFAM" id="SSF48317">
    <property type="entry name" value="Acid phosphatase/Vanadium-dependent haloperoxidase"/>
    <property type="match status" value="1"/>
</dbReference>
<evidence type="ECO:0000313" key="3">
    <source>
        <dbReference type="EMBL" id="OGY13567.1"/>
    </source>
</evidence>
<comment type="caution">
    <text evidence="3">The sequence shown here is derived from an EMBL/GenBank/DDBJ whole genome shotgun (WGS) entry which is preliminary data.</text>
</comment>
<dbReference type="InterPro" id="IPR036938">
    <property type="entry name" value="PAP2/HPO_sf"/>
</dbReference>
<dbReference type="PANTHER" id="PTHR14969">
    <property type="entry name" value="SPHINGOSINE-1-PHOSPHATE PHOSPHOHYDROLASE"/>
    <property type="match status" value="1"/>
</dbReference>
<feature type="transmembrane region" description="Helical" evidence="1">
    <location>
        <begin position="187"/>
        <end position="208"/>
    </location>
</feature>
<feature type="transmembrane region" description="Helical" evidence="1">
    <location>
        <begin position="136"/>
        <end position="152"/>
    </location>
</feature>
<keyword evidence="1" id="KW-0812">Transmembrane</keyword>